<dbReference type="InterPro" id="IPR032675">
    <property type="entry name" value="LRR_dom_sf"/>
</dbReference>
<keyword evidence="6 12" id="KW-0812">Transmembrane</keyword>
<protein>
    <recommendedName>
        <fullName evidence="18">Leucine-rich repeat-containing N-terminal plant-type domain-containing protein</fullName>
    </recommendedName>
</protein>
<evidence type="ECO:0000259" key="15">
    <source>
        <dbReference type="Pfam" id="PF23598"/>
    </source>
</evidence>
<feature type="domain" description="Leucine-rich repeat-containing N-terminal plant-type" evidence="14">
    <location>
        <begin position="39"/>
        <end position="81"/>
    </location>
</feature>
<evidence type="ECO:0000313" key="17">
    <source>
        <dbReference type="Proteomes" id="UP001164776"/>
    </source>
</evidence>
<keyword evidence="7 13" id="KW-0732">Signal</keyword>
<dbReference type="FunFam" id="3.80.10.10:FF:000111">
    <property type="entry name" value="LRR receptor-like serine/threonine-protein kinase ERECTA"/>
    <property type="match status" value="1"/>
</dbReference>
<dbReference type="InterPro" id="IPR055414">
    <property type="entry name" value="LRR_R13L4/SHOC2-like"/>
</dbReference>
<dbReference type="InterPro" id="IPR003591">
    <property type="entry name" value="Leu-rich_rpt_typical-subtyp"/>
</dbReference>
<evidence type="ECO:0008006" key="18">
    <source>
        <dbReference type="Google" id="ProtNLM"/>
    </source>
</evidence>
<dbReference type="PROSITE" id="PS51450">
    <property type="entry name" value="LRR"/>
    <property type="match status" value="1"/>
</dbReference>
<dbReference type="AlphaFoldDB" id="A0A9W7XBC6"/>
<dbReference type="SUPFAM" id="SSF52058">
    <property type="entry name" value="L domain-like"/>
    <property type="match status" value="1"/>
</dbReference>
<dbReference type="SMART" id="SM00369">
    <property type="entry name" value="LRR_TYP"/>
    <property type="match status" value="10"/>
</dbReference>
<dbReference type="FunFam" id="3.80.10.10:FF:000649">
    <property type="entry name" value="Leucine Rich Repeat family protein"/>
    <property type="match status" value="1"/>
</dbReference>
<dbReference type="GO" id="GO:0009742">
    <property type="term" value="P:brassinosteroid mediated signaling pathway"/>
    <property type="evidence" value="ECO:0007669"/>
    <property type="project" value="UniProtKB-KW"/>
</dbReference>
<feature type="domain" description="Disease resistance R13L4/SHOC-2-like LRR" evidence="15">
    <location>
        <begin position="356"/>
        <end position="507"/>
    </location>
</feature>
<dbReference type="Pfam" id="PF13855">
    <property type="entry name" value="LRR_8"/>
    <property type="match status" value="2"/>
</dbReference>
<dbReference type="Gene3D" id="3.80.10.10">
    <property type="entry name" value="Ribonuclease Inhibitor"/>
    <property type="match status" value="4"/>
</dbReference>
<dbReference type="Pfam" id="PF23598">
    <property type="entry name" value="LRR_14"/>
    <property type="match status" value="1"/>
</dbReference>
<dbReference type="Proteomes" id="UP001164776">
    <property type="component" value="Unassembled WGS sequence"/>
</dbReference>
<dbReference type="SUPFAM" id="SSF52047">
    <property type="entry name" value="RNI-like"/>
    <property type="match status" value="2"/>
</dbReference>
<comment type="subcellular location">
    <subcellularLocation>
        <location evidence="1">Cell membrane</location>
        <topology evidence="1">Single-pass type I membrane protein</topology>
    </subcellularLocation>
</comment>
<comment type="similarity">
    <text evidence="2">Belongs to the RLP family.</text>
</comment>
<evidence type="ECO:0000259" key="14">
    <source>
        <dbReference type="Pfam" id="PF08263"/>
    </source>
</evidence>
<gene>
    <name evidence="16" type="ORF">BS78_K150000</name>
</gene>
<name>A0A9W7XBC6_9POAL</name>
<evidence type="ECO:0000256" key="7">
    <source>
        <dbReference type="ARBA" id="ARBA00022729"/>
    </source>
</evidence>
<accession>A0A9W7XBC6</accession>
<evidence type="ECO:0000256" key="9">
    <source>
        <dbReference type="ARBA" id="ARBA00022989"/>
    </source>
</evidence>
<keyword evidence="10 12" id="KW-0472">Membrane</keyword>
<dbReference type="Pfam" id="PF00560">
    <property type="entry name" value="LRR_1"/>
    <property type="match status" value="8"/>
</dbReference>
<keyword evidence="3" id="KW-1003">Cell membrane</keyword>
<evidence type="ECO:0000256" key="10">
    <source>
        <dbReference type="ARBA" id="ARBA00023136"/>
    </source>
</evidence>
<comment type="caution">
    <text evidence="16">The sequence shown here is derived from an EMBL/GenBank/DDBJ whole genome shotgun (WGS) entry which is preliminary data.</text>
</comment>
<evidence type="ECO:0000256" key="4">
    <source>
        <dbReference type="ARBA" id="ARBA00022614"/>
    </source>
</evidence>
<evidence type="ECO:0000256" key="5">
    <source>
        <dbReference type="ARBA" id="ARBA00022626"/>
    </source>
</evidence>
<reference evidence="16 17" key="1">
    <citation type="submission" date="2022-10" db="EMBL/GenBank/DDBJ databases">
        <title>WGS assembly of Paspalum vaginatum 540-79.</title>
        <authorList>
            <person name="Sun G."/>
            <person name="Wase N."/>
            <person name="Shu S."/>
            <person name="Jenkins J."/>
            <person name="Zhou B."/>
            <person name="Torres-Rodriguez J."/>
            <person name="Chen C."/>
            <person name="Sandor L."/>
            <person name="Plott C."/>
            <person name="Yoshinga Y."/>
            <person name="Daum C."/>
            <person name="Qi P."/>
            <person name="Barry K."/>
            <person name="Lipzen A."/>
            <person name="Berry L."/>
            <person name="Pedersen C."/>
            <person name="Gottilla T."/>
            <person name="Foltz A."/>
            <person name="Yu H."/>
            <person name="O'Malley R."/>
            <person name="Zhang C."/>
            <person name="Devos K."/>
            <person name="Sigmon B."/>
            <person name="Yu B."/>
            <person name="Obata T."/>
            <person name="Schmutz J."/>
            <person name="Schnable J."/>
        </authorList>
    </citation>
    <scope>NUCLEOTIDE SEQUENCE [LARGE SCALE GENOMIC DNA]</scope>
    <source>
        <strain evidence="17">cv. 540-79</strain>
    </source>
</reference>
<keyword evidence="5" id="KW-1070">Brassinosteroid signaling pathway</keyword>
<evidence type="ECO:0000313" key="16">
    <source>
        <dbReference type="EMBL" id="KAJ1255846.1"/>
    </source>
</evidence>
<dbReference type="FunFam" id="3.80.10.10:FF:000095">
    <property type="entry name" value="LRR receptor-like serine/threonine-protein kinase GSO1"/>
    <property type="match status" value="1"/>
</dbReference>
<keyword evidence="11" id="KW-0325">Glycoprotein</keyword>
<keyword evidence="4" id="KW-0433">Leucine-rich repeat</keyword>
<evidence type="ECO:0000256" key="12">
    <source>
        <dbReference type="SAM" id="Phobius"/>
    </source>
</evidence>
<dbReference type="EMBL" id="MU629629">
    <property type="protein sequence ID" value="KAJ1255846.1"/>
    <property type="molecule type" value="Genomic_DNA"/>
</dbReference>
<evidence type="ECO:0000256" key="11">
    <source>
        <dbReference type="ARBA" id="ARBA00023180"/>
    </source>
</evidence>
<feature type="signal peptide" evidence="13">
    <location>
        <begin position="1"/>
        <end position="18"/>
    </location>
</feature>
<dbReference type="PRINTS" id="PR00019">
    <property type="entry name" value="LEURICHRPT"/>
</dbReference>
<feature type="chain" id="PRO_5040983878" description="Leucine-rich repeat-containing N-terminal plant-type domain-containing protein" evidence="13">
    <location>
        <begin position="19"/>
        <end position="981"/>
    </location>
</feature>
<keyword evidence="17" id="KW-1185">Reference proteome</keyword>
<organism evidence="16 17">
    <name type="scientific">Paspalum vaginatum</name>
    <name type="common">seashore paspalum</name>
    <dbReference type="NCBI Taxonomy" id="158149"/>
    <lineage>
        <taxon>Eukaryota</taxon>
        <taxon>Viridiplantae</taxon>
        <taxon>Streptophyta</taxon>
        <taxon>Embryophyta</taxon>
        <taxon>Tracheophyta</taxon>
        <taxon>Spermatophyta</taxon>
        <taxon>Magnoliopsida</taxon>
        <taxon>Liliopsida</taxon>
        <taxon>Poales</taxon>
        <taxon>Poaceae</taxon>
        <taxon>PACMAD clade</taxon>
        <taxon>Panicoideae</taxon>
        <taxon>Andropogonodae</taxon>
        <taxon>Paspaleae</taxon>
        <taxon>Paspalinae</taxon>
        <taxon>Paspalum</taxon>
    </lineage>
</organism>
<evidence type="ECO:0000256" key="3">
    <source>
        <dbReference type="ARBA" id="ARBA00022475"/>
    </source>
</evidence>
<dbReference type="InterPro" id="IPR046956">
    <property type="entry name" value="RLP23-like"/>
</dbReference>
<keyword evidence="9 12" id="KW-1133">Transmembrane helix</keyword>
<dbReference type="PANTHER" id="PTHR48063">
    <property type="entry name" value="LRR RECEPTOR-LIKE KINASE"/>
    <property type="match status" value="1"/>
</dbReference>
<dbReference type="OrthoDB" id="1907415at2759"/>
<dbReference type="InterPro" id="IPR001611">
    <property type="entry name" value="Leu-rich_rpt"/>
</dbReference>
<evidence type="ECO:0000256" key="1">
    <source>
        <dbReference type="ARBA" id="ARBA00004251"/>
    </source>
</evidence>
<feature type="transmembrane region" description="Helical" evidence="12">
    <location>
        <begin position="924"/>
        <end position="945"/>
    </location>
</feature>
<evidence type="ECO:0000256" key="13">
    <source>
        <dbReference type="SAM" id="SignalP"/>
    </source>
</evidence>
<evidence type="ECO:0000256" key="8">
    <source>
        <dbReference type="ARBA" id="ARBA00022737"/>
    </source>
</evidence>
<dbReference type="GO" id="GO:0005886">
    <property type="term" value="C:plasma membrane"/>
    <property type="evidence" value="ECO:0007669"/>
    <property type="project" value="UniProtKB-SubCell"/>
</dbReference>
<evidence type="ECO:0000256" key="2">
    <source>
        <dbReference type="ARBA" id="ARBA00009592"/>
    </source>
</evidence>
<dbReference type="InterPro" id="IPR013210">
    <property type="entry name" value="LRR_N_plant-typ"/>
</dbReference>
<dbReference type="Pfam" id="PF08263">
    <property type="entry name" value="LRRNT_2"/>
    <property type="match status" value="1"/>
</dbReference>
<dbReference type="FunFam" id="3.80.10.10:FF:000383">
    <property type="entry name" value="Leucine-rich repeat receptor protein kinase EMS1"/>
    <property type="match status" value="1"/>
</dbReference>
<keyword evidence="8" id="KW-0677">Repeat</keyword>
<dbReference type="PANTHER" id="PTHR48063:SF90">
    <property type="entry name" value="OS11G0565920 PROTEIN"/>
    <property type="match status" value="1"/>
</dbReference>
<sequence>MPPAAKLSLLHVFAATFAASYVLQLGPDRVAAGAGCTQHERDALLAFKHGISSDPMDLLASWQKEGGGHGDCCRWRGVRCSNRTGHVLKLQLRNVYVTSSSSNDQFSSTALAGQISDSLLSLDNLVHLDLSMNNITGPSSHIPEFLSSMANLRYLNLSGIPFSGRVPPHLGNLSKLQYLDLSGFWYSNMYSTDISWLAGLPMLEYLSMSMVNISAIVDWPNVMNTIPSLKVLSLSSCSLLSANQSPPHVNLTNLERLDLSINKFDHPMASSWFWNLTGLQYLNLAGTKLSGRVPDALGHMTSLQVIDFSFNQNMDVMTVSLKKLCNLTVLDLTWCYFNGNVKELIEQMPRCPSNKLQELNLGYNNISGIMPSQMAHLTSLVVLDISENHLSGAIPPGLGQLASLSTLYLSRNNLSGHVPSEIGMLSNLTDLDLSSNKLNGDITEKHFATLAKLKSLQMYGNSLKIRVSSEWLPPFSLDDAALSYCYMGPLFPAWLEFQVNITRVEIASIGIIDKLPDWFSTTFSKATYLDISQNQIHGTLPKNMEFMSLEWFYLSSNNLTGQIPFLPRNLSMLDLSLNSLSGKLPSKLGTPQLISLNLFSNHITGALSESFCELHSLFYLDLGKNHFKGELPQCFPARMLGFLFLSDNNFSGVFPLFLQNSKQLQFLDLSENNFSGILPQWIGSLAVLRFMRLSENMFSGNIPTSITNLSHLHHLNLASNRLSGVIPWGLSSLTAMTRKYVKDPYVDEDPYGGYVYMSRQTGDYLPAVTKGRELYYDVRIFELVSLDLSFNHLAGGIPEEITSLDALLNLDLSWNRLSGEIPDRIGIIKSLESLDLSNNVLSGEIPSSLSQVSYLSYLNLSNNNLTGPIPSGQQLDTLYAGYPSMYSGNPGLCGPPLQKMCSVNNASRQGVQTRTEHDFDSMSFYFGFGLGFTMGLWVVFSVLLFKRAWRVVYFHLVDRIYNQVYVPVVLTWNLAREGSTD</sequence>
<evidence type="ECO:0000256" key="6">
    <source>
        <dbReference type="ARBA" id="ARBA00022692"/>
    </source>
</evidence>
<proteinExistence type="inferred from homology"/>